<reference evidence="1 2" key="1">
    <citation type="submission" date="2016-07" db="EMBL/GenBank/DDBJ databases">
        <title>Pervasive Adenine N6-methylation of Active Genes in Fungi.</title>
        <authorList>
            <consortium name="DOE Joint Genome Institute"/>
            <person name="Mondo S.J."/>
            <person name="Dannebaum R.O."/>
            <person name="Kuo R.C."/>
            <person name="Labutti K."/>
            <person name="Haridas S."/>
            <person name="Kuo A."/>
            <person name="Salamov A."/>
            <person name="Ahrendt S.R."/>
            <person name="Lipzen A."/>
            <person name="Sullivan W."/>
            <person name="Andreopoulos W.B."/>
            <person name="Clum A."/>
            <person name="Lindquist E."/>
            <person name="Daum C."/>
            <person name="Ramamoorthy G.K."/>
            <person name="Gryganskyi A."/>
            <person name="Culley D."/>
            <person name="Magnuson J.K."/>
            <person name="James T.Y."/>
            <person name="O'Malley M.A."/>
            <person name="Stajich J.E."/>
            <person name="Spatafora J.W."/>
            <person name="Visel A."/>
            <person name="Grigoriev I.V."/>
        </authorList>
    </citation>
    <scope>NUCLEOTIDE SEQUENCE [LARGE SCALE GENOMIC DNA]</scope>
    <source>
        <strain evidence="1 2">CBS 129021</strain>
    </source>
</reference>
<dbReference type="InParanoid" id="A0A1Y2EA75"/>
<protein>
    <submittedName>
        <fullName evidence="1">Uncharacterized protein</fullName>
    </submittedName>
</protein>
<keyword evidence="2" id="KW-1185">Reference proteome</keyword>
<evidence type="ECO:0000313" key="1">
    <source>
        <dbReference type="EMBL" id="ORY68297.1"/>
    </source>
</evidence>
<dbReference type="Proteomes" id="UP000193689">
    <property type="component" value="Unassembled WGS sequence"/>
</dbReference>
<dbReference type="AlphaFoldDB" id="A0A1Y2EA75"/>
<dbReference type="EMBL" id="MCFJ01000003">
    <property type="protein sequence ID" value="ORY68297.1"/>
    <property type="molecule type" value="Genomic_DNA"/>
</dbReference>
<dbReference type="RefSeq" id="XP_040718584.1">
    <property type="nucleotide sequence ID" value="XM_040859548.1"/>
</dbReference>
<proteinExistence type="predicted"/>
<comment type="caution">
    <text evidence="1">The sequence shown here is derived from an EMBL/GenBank/DDBJ whole genome shotgun (WGS) entry which is preliminary data.</text>
</comment>
<dbReference type="GeneID" id="63775760"/>
<evidence type="ECO:0000313" key="2">
    <source>
        <dbReference type="Proteomes" id="UP000193689"/>
    </source>
</evidence>
<gene>
    <name evidence="1" type="ORF">BCR38DRAFT_422686</name>
</gene>
<name>A0A1Y2EA75_9PEZI</name>
<sequence>MRVCTREAAKRFRRVVDLMGTAEDMRRGKLILLYKLCIYTVPRHLQLPLEVVQAIPGLGLRRRRKV</sequence>
<organism evidence="1 2">
    <name type="scientific">Pseudomassariella vexata</name>
    <dbReference type="NCBI Taxonomy" id="1141098"/>
    <lineage>
        <taxon>Eukaryota</taxon>
        <taxon>Fungi</taxon>
        <taxon>Dikarya</taxon>
        <taxon>Ascomycota</taxon>
        <taxon>Pezizomycotina</taxon>
        <taxon>Sordariomycetes</taxon>
        <taxon>Xylariomycetidae</taxon>
        <taxon>Amphisphaeriales</taxon>
        <taxon>Pseudomassariaceae</taxon>
        <taxon>Pseudomassariella</taxon>
    </lineage>
</organism>
<accession>A0A1Y2EA75</accession>